<dbReference type="AlphaFoldDB" id="A0A5N6P460"/>
<organism evidence="4 5">
    <name type="scientific">Mikania micrantha</name>
    <name type="common">bitter vine</name>
    <dbReference type="NCBI Taxonomy" id="192012"/>
    <lineage>
        <taxon>Eukaryota</taxon>
        <taxon>Viridiplantae</taxon>
        <taxon>Streptophyta</taxon>
        <taxon>Embryophyta</taxon>
        <taxon>Tracheophyta</taxon>
        <taxon>Spermatophyta</taxon>
        <taxon>Magnoliopsida</taxon>
        <taxon>eudicotyledons</taxon>
        <taxon>Gunneridae</taxon>
        <taxon>Pentapetalae</taxon>
        <taxon>asterids</taxon>
        <taxon>campanulids</taxon>
        <taxon>Asterales</taxon>
        <taxon>Asteraceae</taxon>
        <taxon>Asteroideae</taxon>
        <taxon>Heliantheae alliance</taxon>
        <taxon>Eupatorieae</taxon>
        <taxon>Mikania</taxon>
    </lineage>
</organism>
<evidence type="ECO:0000256" key="1">
    <source>
        <dbReference type="ARBA" id="ARBA00009479"/>
    </source>
</evidence>
<dbReference type="Proteomes" id="UP000326396">
    <property type="component" value="Linkage Group LG15"/>
</dbReference>
<dbReference type="FunFam" id="2.40.50.140:FF:000004">
    <property type="entry name" value="Elongation factor P"/>
    <property type="match status" value="1"/>
</dbReference>
<dbReference type="OrthoDB" id="10259892at2759"/>
<dbReference type="Gene3D" id="2.40.50.140">
    <property type="entry name" value="Nucleic acid-binding proteins"/>
    <property type="match status" value="2"/>
</dbReference>
<dbReference type="Pfam" id="PF01132">
    <property type="entry name" value="EFP"/>
    <property type="match status" value="1"/>
</dbReference>
<dbReference type="InterPro" id="IPR014722">
    <property type="entry name" value="Rib_uL2_dom2"/>
</dbReference>
<gene>
    <name evidence="4" type="ORF">E3N88_14898</name>
</gene>
<dbReference type="EMBL" id="SZYD01000007">
    <property type="protein sequence ID" value="KAD5803538.1"/>
    <property type="molecule type" value="Genomic_DNA"/>
</dbReference>
<dbReference type="Gene3D" id="2.30.30.30">
    <property type="match status" value="1"/>
</dbReference>
<dbReference type="PANTHER" id="PTHR30053:SF14">
    <property type="entry name" value="TRANSLATION ELONGATION FACTOR KOW-LIKE DOMAIN-CONTAINING PROTEIN"/>
    <property type="match status" value="1"/>
</dbReference>
<dbReference type="GO" id="GO:0003746">
    <property type="term" value="F:translation elongation factor activity"/>
    <property type="evidence" value="ECO:0007669"/>
    <property type="project" value="InterPro"/>
</dbReference>
<name>A0A5N6P460_9ASTR</name>
<dbReference type="GO" id="GO:0043043">
    <property type="term" value="P:peptide biosynthetic process"/>
    <property type="evidence" value="ECO:0007669"/>
    <property type="project" value="InterPro"/>
</dbReference>
<dbReference type="SUPFAM" id="SSF50249">
    <property type="entry name" value="Nucleic acid-binding proteins"/>
    <property type="match status" value="2"/>
</dbReference>
<comment type="similarity">
    <text evidence="1">Belongs to the elongation factor P family.</text>
</comment>
<keyword evidence="5" id="KW-1185">Reference proteome</keyword>
<dbReference type="InterPro" id="IPR020599">
    <property type="entry name" value="Transl_elong_fac_P/YeiP"/>
</dbReference>
<dbReference type="Pfam" id="PF09285">
    <property type="entry name" value="Elong-fact-P_C"/>
    <property type="match status" value="1"/>
</dbReference>
<evidence type="ECO:0000313" key="5">
    <source>
        <dbReference type="Proteomes" id="UP000326396"/>
    </source>
</evidence>
<dbReference type="GO" id="GO:0005829">
    <property type="term" value="C:cytosol"/>
    <property type="evidence" value="ECO:0007669"/>
    <property type="project" value="UniProtKB-ARBA"/>
</dbReference>
<dbReference type="PANTHER" id="PTHR30053">
    <property type="entry name" value="ELONGATION FACTOR P"/>
    <property type="match status" value="1"/>
</dbReference>
<dbReference type="SMART" id="SM01185">
    <property type="entry name" value="EFP"/>
    <property type="match status" value="1"/>
</dbReference>
<dbReference type="SUPFAM" id="SSF50104">
    <property type="entry name" value="Translation proteins SH3-like domain"/>
    <property type="match status" value="1"/>
</dbReference>
<proteinExistence type="inferred from homology"/>
<dbReference type="PROSITE" id="PS01275">
    <property type="entry name" value="EFP"/>
    <property type="match status" value="1"/>
</dbReference>
<dbReference type="Pfam" id="PF08207">
    <property type="entry name" value="EFP_N"/>
    <property type="match status" value="1"/>
</dbReference>
<evidence type="ECO:0000313" key="4">
    <source>
        <dbReference type="EMBL" id="KAD5803538.1"/>
    </source>
</evidence>
<dbReference type="InterPro" id="IPR013852">
    <property type="entry name" value="Transl_elong_P/YeiP_CS"/>
</dbReference>
<feature type="domain" description="Translation elongation factor P/YeiP central" evidence="3">
    <location>
        <begin position="147"/>
        <end position="203"/>
    </location>
</feature>
<evidence type="ECO:0008006" key="6">
    <source>
        <dbReference type="Google" id="ProtNLM"/>
    </source>
</evidence>
<dbReference type="InterPro" id="IPR012340">
    <property type="entry name" value="NA-bd_OB-fold"/>
</dbReference>
<dbReference type="InterPro" id="IPR013185">
    <property type="entry name" value="Transl_elong_KOW-like"/>
</dbReference>
<protein>
    <recommendedName>
        <fullName evidence="6">Translation elongation factor P/YeiP central domain-containing protein</fullName>
    </recommendedName>
</protein>
<dbReference type="InterPro" id="IPR008991">
    <property type="entry name" value="Translation_prot_SH3-like_sf"/>
</dbReference>
<dbReference type="InterPro" id="IPR015365">
    <property type="entry name" value="Elong-fact-P_C"/>
</dbReference>
<evidence type="ECO:0000259" key="3">
    <source>
        <dbReference type="SMART" id="SM01185"/>
    </source>
</evidence>
<dbReference type="SMART" id="SM00841">
    <property type="entry name" value="Elong-fact-P_C"/>
    <property type="match status" value="1"/>
</dbReference>
<feature type="domain" description="Elongation factor P C-terminal" evidence="2">
    <location>
        <begin position="211"/>
        <end position="266"/>
    </location>
</feature>
<evidence type="ECO:0000259" key="2">
    <source>
        <dbReference type="SMART" id="SM00841"/>
    </source>
</evidence>
<dbReference type="InterPro" id="IPR001059">
    <property type="entry name" value="Transl_elong_P/YeiP_cen"/>
</dbReference>
<comment type="caution">
    <text evidence="4">The sequence shown here is derived from an EMBL/GenBank/DDBJ whole genome shotgun (WGS) entry which is preliminary data.</text>
</comment>
<accession>A0A5N6P460</accession>
<sequence length="405" mass="45069">MRAAVGAAVAAKAKASRISGKFNSSFSSIRGYSIMISTRRNTTTITHSEPWIYSADRFCPPRHLLSVPWSANQIRFAKARGSDVSSFALYALDQEMLLSEKVVKAQHSTQGRGGAIIQVELRDVDSGNKVNERFRTDETVEKIFVEAKSYTYLYTDEESETVVLMEPNTFIQLDVPKHLFGNSLAYLKDDITVSVELFNDRPMSASVPKRVTCTVVEAQVPMKGMGATPHTKKVLLDNGLKVEVPPHIITGDKILIDTTDDSYISRASRSSASSDWCNSMATRSRADLEKTIDEHAVTLLKVDAFMQKSEQMFTTLNANVQAILSKLGNNGSSSIHVEDEDHSTSSVNNRRDRLHRIGRGGGHQKLMVRGGEDRVMAAVIRSMDDYWKLVVVTSYGVKRIRKRKC</sequence>
<reference evidence="4 5" key="1">
    <citation type="submission" date="2019-05" db="EMBL/GenBank/DDBJ databases">
        <title>Mikania micrantha, genome provides insights into the molecular mechanism of rapid growth.</title>
        <authorList>
            <person name="Liu B."/>
        </authorList>
    </citation>
    <scope>NUCLEOTIDE SEQUENCE [LARGE SCALE GENOMIC DNA]</scope>
    <source>
        <strain evidence="4">NLD-2019</strain>
        <tissue evidence="4">Leaf</tissue>
    </source>
</reference>